<evidence type="ECO:0000313" key="7">
    <source>
        <dbReference type="EMBL" id="MBB5840417.1"/>
    </source>
</evidence>
<keyword evidence="7" id="KW-0378">Hydrolase</keyword>
<evidence type="ECO:0000256" key="2">
    <source>
        <dbReference type="ARBA" id="ARBA00022692"/>
    </source>
</evidence>
<feature type="compositionally biased region" description="Gly residues" evidence="5">
    <location>
        <begin position="55"/>
        <end position="78"/>
    </location>
</feature>
<keyword evidence="4 6" id="KW-0472">Membrane</keyword>
<keyword evidence="8" id="KW-1185">Reference proteome</keyword>
<evidence type="ECO:0000256" key="1">
    <source>
        <dbReference type="ARBA" id="ARBA00004167"/>
    </source>
</evidence>
<keyword evidence="2 6" id="KW-0812">Transmembrane</keyword>
<dbReference type="GO" id="GO:0008237">
    <property type="term" value="F:metallopeptidase activity"/>
    <property type="evidence" value="ECO:0007669"/>
    <property type="project" value="UniProtKB-KW"/>
</dbReference>
<feature type="compositionally biased region" description="Polar residues" evidence="5">
    <location>
        <begin position="93"/>
        <end position="107"/>
    </location>
</feature>
<feature type="compositionally biased region" description="Low complexity" evidence="5">
    <location>
        <begin position="30"/>
        <end position="54"/>
    </location>
</feature>
<dbReference type="Pfam" id="PF04228">
    <property type="entry name" value="Zn_peptidase"/>
    <property type="match status" value="1"/>
</dbReference>
<feature type="compositionally biased region" description="Low complexity" evidence="5">
    <location>
        <begin position="214"/>
        <end position="234"/>
    </location>
</feature>
<organism evidence="7 8">
    <name type="scientific">Kribbella italica</name>
    <dbReference type="NCBI Taxonomy" id="1540520"/>
    <lineage>
        <taxon>Bacteria</taxon>
        <taxon>Bacillati</taxon>
        <taxon>Actinomycetota</taxon>
        <taxon>Actinomycetes</taxon>
        <taxon>Propionibacteriales</taxon>
        <taxon>Kribbellaceae</taxon>
        <taxon>Kribbella</taxon>
    </lineage>
</organism>
<evidence type="ECO:0000256" key="5">
    <source>
        <dbReference type="SAM" id="MobiDB-lite"/>
    </source>
</evidence>
<sequence>MSDNQWGPPGQYPQQPPQGPYQPPGPPQGQPQGQYPQGQPPQYGQPPYGQPQYGGQPGGQPQYGGQPGGQPPYGGQPGYPGQVPPPGPLAPQPWQTQPHYTARTPMQQLPHGIGWGAPQGPGGPGGPQGPYGPGGPRGPRKKSKAIWFVVPLIVVGVAFLALRIVSFTLKSNGPDDYSSPSAPVSTYSPSPSADPSTSPTTEPTGVPSRPPTTAPTATKPTAPRTTTTTPPARRGPTDYEVVSRNRIYSTGVMPGTGCKESRARPANTAGANTNYVQLKACLARAWTAQVRRSGATFRQPTVVSFTGTVQSPCGGTMSDTGPPFYCSANETIYMNLREDIGNYGRYDKVWARMWMLHQFAHEYGHHVQHLTGILQANHNMRYEAETRAEQLEMSRRLELQASCFSDVFIGANKRTYPVTGRSLQQWRFLIVNVTDNGNDHGDAPNHQYWALRGFNSRNPGACNTFTAPSARLR</sequence>
<reference evidence="7 8" key="1">
    <citation type="submission" date="2020-08" db="EMBL/GenBank/DDBJ databases">
        <title>Sequencing the genomes of 1000 actinobacteria strains.</title>
        <authorList>
            <person name="Klenk H.-P."/>
        </authorList>
    </citation>
    <scope>NUCLEOTIDE SEQUENCE [LARGE SCALE GENOMIC DNA]</scope>
    <source>
        <strain evidence="7 8">DSM 28967</strain>
    </source>
</reference>
<feature type="compositionally biased region" description="Pro residues" evidence="5">
    <location>
        <begin position="82"/>
        <end position="91"/>
    </location>
</feature>
<dbReference type="EMBL" id="JACHMY010000001">
    <property type="protein sequence ID" value="MBB5840417.1"/>
    <property type="molecule type" value="Genomic_DNA"/>
</dbReference>
<dbReference type="PANTHER" id="PTHR30168">
    <property type="entry name" value="PUTATIVE MEMBRANE PROTEIN YPFJ"/>
    <property type="match status" value="1"/>
</dbReference>
<feature type="compositionally biased region" description="Pro residues" evidence="5">
    <location>
        <begin position="10"/>
        <end position="29"/>
    </location>
</feature>
<comment type="caution">
    <text evidence="7">The sequence shown here is derived from an EMBL/GenBank/DDBJ whole genome shotgun (WGS) entry which is preliminary data.</text>
</comment>
<comment type="subcellular location">
    <subcellularLocation>
        <location evidence="1">Membrane</location>
        <topology evidence="1">Single-pass membrane protein</topology>
    </subcellularLocation>
</comment>
<feature type="compositionally biased region" description="Low complexity" evidence="5">
    <location>
        <begin position="185"/>
        <end position="207"/>
    </location>
</feature>
<dbReference type="Proteomes" id="UP000549971">
    <property type="component" value="Unassembled WGS sequence"/>
</dbReference>
<name>A0A7W9JEP8_9ACTN</name>
<protein>
    <submittedName>
        <fullName evidence="7">Putative metalloprotease</fullName>
    </submittedName>
</protein>
<keyword evidence="7" id="KW-0482">Metalloprotease</keyword>
<gene>
    <name evidence="7" type="ORF">HDA39_007151</name>
</gene>
<dbReference type="AlphaFoldDB" id="A0A7W9JEP8"/>
<feature type="region of interest" description="Disordered" evidence="5">
    <location>
        <begin position="170"/>
        <end position="241"/>
    </location>
</feature>
<dbReference type="GO" id="GO:0016020">
    <property type="term" value="C:membrane"/>
    <property type="evidence" value="ECO:0007669"/>
    <property type="project" value="UniProtKB-SubCell"/>
</dbReference>
<evidence type="ECO:0000256" key="4">
    <source>
        <dbReference type="ARBA" id="ARBA00023136"/>
    </source>
</evidence>
<evidence type="ECO:0000313" key="8">
    <source>
        <dbReference type="Proteomes" id="UP000549971"/>
    </source>
</evidence>
<dbReference type="GO" id="GO:0006508">
    <property type="term" value="P:proteolysis"/>
    <property type="evidence" value="ECO:0007669"/>
    <property type="project" value="UniProtKB-KW"/>
</dbReference>
<feature type="region of interest" description="Disordered" evidence="5">
    <location>
        <begin position="1"/>
        <end position="141"/>
    </location>
</feature>
<accession>A0A7W9JEP8</accession>
<keyword evidence="7" id="KW-0645">Protease</keyword>
<dbReference type="RefSeq" id="WP_337926038.1">
    <property type="nucleotide sequence ID" value="NZ_JACHMY010000001.1"/>
</dbReference>
<evidence type="ECO:0000256" key="6">
    <source>
        <dbReference type="SAM" id="Phobius"/>
    </source>
</evidence>
<evidence type="ECO:0000256" key="3">
    <source>
        <dbReference type="ARBA" id="ARBA00022989"/>
    </source>
</evidence>
<dbReference type="PANTHER" id="PTHR30168:SF0">
    <property type="entry name" value="INNER MEMBRANE PROTEIN"/>
    <property type="match status" value="1"/>
</dbReference>
<feature type="compositionally biased region" description="Gly residues" evidence="5">
    <location>
        <begin position="113"/>
        <end position="137"/>
    </location>
</feature>
<proteinExistence type="predicted"/>
<keyword evidence="3 6" id="KW-1133">Transmembrane helix</keyword>
<dbReference type="InterPro" id="IPR007343">
    <property type="entry name" value="Uncharacterised_pept_Zn_put"/>
</dbReference>
<feature type="transmembrane region" description="Helical" evidence="6">
    <location>
        <begin position="145"/>
        <end position="165"/>
    </location>
</feature>